<evidence type="ECO:0000313" key="5">
    <source>
        <dbReference type="EMBL" id="MBD2195537.1"/>
    </source>
</evidence>
<dbReference type="InterPro" id="IPR036249">
    <property type="entry name" value="Thioredoxin-like_sf"/>
</dbReference>
<dbReference type="PROSITE" id="PS50405">
    <property type="entry name" value="GST_CTER"/>
    <property type="match status" value="1"/>
</dbReference>
<dbReference type="EC" id="2.5.1.18" evidence="1"/>
<evidence type="ECO:0000259" key="3">
    <source>
        <dbReference type="PROSITE" id="PS50404"/>
    </source>
</evidence>
<dbReference type="PROSITE" id="PS50404">
    <property type="entry name" value="GST_NTER"/>
    <property type="match status" value="1"/>
</dbReference>
<proteinExistence type="predicted"/>
<dbReference type="RefSeq" id="WP_190539761.1">
    <property type="nucleotide sequence ID" value="NZ_CAWPNO010000013.1"/>
</dbReference>
<dbReference type="SFLD" id="SFLDG00358">
    <property type="entry name" value="Main_(cytGST)"/>
    <property type="match status" value="1"/>
</dbReference>
<dbReference type="PANTHER" id="PTHR43900:SF3">
    <property type="entry name" value="GLUTATHIONE S-TRANSFERASE RHO"/>
    <property type="match status" value="1"/>
</dbReference>
<comment type="caution">
    <text evidence="5">The sequence shown here is derived from an EMBL/GenBank/DDBJ whole genome shotgun (WGS) entry which is preliminary data.</text>
</comment>
<dbReference type="PANTHER" id="PTHR43900">
    <property type="entry name" value="GLUTATHIONE S-TRANSFERASE RHO"/>
    <property type="match status" value="1"/>
</dbReference>
<gene>
    <name evidence="5" type="ORF">H6G24_08560</name>
</gene>
<keyword evidence="6" id="KW-1185">Reference proteome</keyword>
<dbReference type="Proteomes" id="UP000658514">
    <property type="component" value="Unassembled WGS sequence"/>
</dbReference>
<evidence type="ECO:0000256" key="2">
    <source>
        <dbReference type="ARBA" id="ARBA00022679"/>
    </source>
</evidence>
<keyword evidence="2" id="KW-0808">Transferase</keyword>
<dbReference type="Gene3D" id="3.40.30.10">
    <property type="entry name" value="Glutaredoxin"/>
    <property type="match status" value="1"/>
</dbReference>
<dbReference type="InterPro" id="IPR004045">
    <property type="entry name" value="Glutathione_S-Trfase_N"/>
</dbReference>
<organism evidence="5 6">
    <name type="scientific">Calothrix parietina FACHB-288</name>
    <dbReference type="NCBI Taxonomy" id="2692896"/>
    <lineage>
        <taxon>Bacteria</taxon>
        <taxon>Bacillati</taxon>
        <taxon>Cyanobacteriota</taxon>
        <taxon>Cyanophyceae</taxon>
        <taxon>Nostocales</taxon>
        <taxon>Calotrichaceae</taxon>
        <taxon>Calothrix</taxon>
    </lineage>
</organism>
<dbReference type="EMBL" id="JACJQH010000011">
    <property type="protein sequence ID" value="MBD2195537.1"/>
    <property type="molecule type" value="Genomic_DNA"/>
</dbReference>
<sequence>MLKLYHQPISFNSRRPWIALLEKGLDFELIEMQLNGDQFQPEFVALNPFHHVPVLVDDDFRVVESLAILDYIEAKYPNPSLLPKEEKALAIVRMVEMVTVNELLPAINPLLRQMIGLDSEPEKIEEAKQKAAVVLNFFEQLLGDRPYFGSEQLTLADIVAGTSILFLPQMGVTFNSKLQSWSDRITQRPSWQTTQPTPKAIAAFKSRIKTLMAKNQAK</sequence>
<name>A0ABR8A6B3_9CYAN</name>
<evidence type="ECO:0000256" key="1">
    <source>
        <dbReference type="ARBA" id="ARBA00012452"/>
    </source>
</evidence>
<dbReference type="CDD" id="cd00570">
    <property type="entry name" value="GST_N_family"/>
    <property type="match status" value="1"/>
</dbReference>
<dbReference type="InterPro" id="IPR040079">
    <property type="entry name" value="Glutathione_S-Trfase"/>
</dbReference>
<dbReference type="Gene3D" id="1.20.1050.10">
    <property type="match status" value="1"/>
</dbReference>
<accession>A0ABR8A6B3</accession>
<evidence type="ECO:0000259" key="4">
    <source>
        <dbReference type="PROSITE" id="PS50405"/>
    </source>
</evidence>
<dbReference type="InterPro" id="IPR010987">
    <property type="entry name" value="Glutathione-S-Trfase_C-like"/>
</dbReference>
<dbReference type="SFLD" id="SFLDS00019">
    <property type="entry name" value="Glutathione_Transferase_(cytos"/>
    <property type="match status" value="1"/>
</dbReference>
<evidence type="ECO:0000313" key="6">
    <source>
        <dbReference type="Proteomes" id="UP000658514"/>
    </source>
</evidence>
<reference evidence="5 6" key="1">
    <citation type="journal article" date="2020" name="ISME J.">
        <title>Comparative genomics reveals insights into cyanobacterial evolution and habitat adaptation.</title>
        <authorList>
            <person name="Chen M.Y."/>
            <person name="Teng W.K."/>
            <person name="Zhao L."/>
            <person name="Hu C.X."/>
            <person name="Zhou Y.K."/>
            <person name="Han B.P."/>
            <person name="Song L.R."/>
            <person name="Shu W.S."/>
        </authorList>
    </citation>
    <scope>NUCLEOTIDE SEQUENCE [LARGE SCALE GENOMIC DNA]</scope>
    <source>
        <strain evidence="5 6">FACHB-288</strain>
    </source>
</reference>
<feature type="domain" description="GST C-terminal" evidence="4">
    <location>
        <begin position="85"/>
        <end position="212"/>
    </location>
</feature>
<dbReference type="InterPro" id="IPR004046">
    <property type="entry name" value="GST_C"/>
</dbReference>
<dbReference type="Pfam" id="PF13417">
    <property type="entry name" value="GST_N_3"/>
    <property type="match status" value="1"/>
</dbReference>
<feature type="domain" description="GST N-terminal" evidence="3">
    <location>
        <begin position="1"/>
        <end position="80"/>
    </location>
</feature>
<dbReference type="SUPFAM" id="SSF52833">
    <property type="entry name" value="Thioredoxin-like"/>
    <property type="match status" value="1"/>
</dbReference>
<dbReference type="Pfam" id="PF00043">
    <property type="entry name" value="GST_C"/>
    <property type="match status" value="1"/>
</dbReference>
<protein>
    <recommendedName>
        <fullName evidence="1">glutathione transferase</fullName>
        <ecNumber evidence="1">2.5.1.18</ecNumber>
    </recommendedName>
</protein>
<dbReference type="InterPro" id="IPR036282">
    <property type="entry name" value="Glutathione-S-Trfase_C_sf"/>
</dbReference>
<dbReference type="SUPFAM" id="SSF47616">
    <property type="entry name" value="GST C-terminal domain-like"/>
    <property type="match status" value="1"/>
</dbReference>